<dbReference type="InterPro" id="IPR046371">
    <property type="entry name" value="Bcl-2_BH1-3"/>
</dbReference>
<dbReference type="InterPro" id="IPR036834">
    <property type="entry name" value="Bcl-2-like_sf"/>
</dbReference>
<dbReference type="GO" id="GO:0008630">
    <property type="term" value="P:intrinsic apoptotic signaling pathway in response to DNA damage"/>
    <property type="evidence" value="ECO:0007669"/>
    <property type="project" value="TreeGrafter"/>
</dbReference>
<dbReference type="GO" id="GO:0001836">
    <property type="term" value="P:release of cytochrome c from mitochondria"/>
    <property type="evidence" value="ECO:0007669"/>
    <property type="project" value="TreeGrafter"/>
</dbReference>
<dbReference type="Pfam" id="PF00452">
    <property type="entry name" value="Bcl-2"/>
    <property type="match status" value="1"/>
</dbReference>
<evidence type="ECO:0000313" key="5">
    <source>
        <dbReference type="EnsemblMetazoa" id="XP_038044797.1"/>
    </source>
</evidence>
<dbReference type="OMA" id="WMVVYLE"/>
<proteinExistence type="inferred from homology"/>
<dbReference type="Proteomes" id="UP000887568">
    <property type="component" value="Unplaced"/>
</dbReference>
<dbReference type="CDD" id="cd06845">
    <property type="entry name" value="Bcl-2_like"/>
    <property type="match status" value="1"/>
</dbReference>
<keyword evidence="3" id="KW-0472">Membrane</keyword>
<evidence type="ECO:0000256" key="2">
    <source>
        <dbReference type="ARBA" id="ARBA00022703"/>
    </source>
</evidence>
<feature type="domain" description="Bcl-2 Bcl-2 homology region 1-3" evidence="4">
    <location>
        <begin position="44"/>
        <end position="155"/>
    </location>
</feature>
<keyword evidence="3" id="KW-0812">Transmembrane</keyword>
<dbReference type="EnsemblMetazoa" id="XM_038188869.1">
    <property type="protein sequence ID" value="XP_038044797.1"/>
    <property type="gene ID" value="LOC119719425"/>
</dbReference>
<accession>A0A913YZH2</accession>
<dbReference type="GO" id="GO:0051400">
    <property type="term" value="F:BH domain binding"/>
    <property type="evidence" value="ECO:0007669"/>
    <property type="project" value="TreeGrafter"/>
</dbReference>
<protein>
    <recommendedName>
        <fullName evidence="4">Bcl-2 Bcl-2 homology region 1-3 domain-containing protein</fullName>
    </recommendedName>
</protein>
<dbReference type="GO" id="GO:0005741">
    <property type="term" value="C:mitochondrial outer membrane"/>
    <property type="evidence" value="ECO:0007669"/>
    <property type="project" value="TreeGrafter"/>
</dbReference>
<evidence type="ECO:0000256" key="3">
    <source>
        <dbReference type="SAM" id="Phobius"/>
    </source>
</evidence>
<dbReference type="PANTHER" id="PTHR11256:SF50">
    <property type="entry name" value="APOPTOSIS REGULATOR CED-9"/>
    <property type="match status" value="1"/>
</dbReference>
<dbReference type="InterPro" id="IPR002475">
    <property type="entry name" value="Bcl2-like"/>
</dbReference>
<dbReference type="RefSeq" id="XP_038044797.1">
    <property type="nucleotide sequence ID" value="XM_038188869.1"/>
</dbReference>
<comment type="similarity">
    <text evidence="1">Belongs to the Bcl-2 family.</text>
</comment>
<dbReference type="GO" id="GO:0042981">
    <property type="term" value="P:regulation of apoptotic process"/>
    <property type="evidence" value="ECO:0007669"/>
    <property type="project" value="InterPro"/>
</dbReference>
<reference evidence="5" key="1">
    <citation type="submission" date="2022-11" db="UniProtKB">
        <authorList>
            <consortium name="EnsemblMetazoa"/>
        </authorList>
    </citation>
    <scope>IDENTIFICATION</scope>
</reference>
<dbReference type="AlphaFoldDB" id="A0A913YZH2"/>
<dbReference type="GO" id="GO:0097192">
    <property type="term" value="P:extrinsic apoptotic signaling pathway in absence of ligand"/>
    <property type="evidence" value="ECO:0007669"/>
    <property type="project" value="TreeGrafter"/>
</dbReference>
<dbReference type="PANTHER" id="PTHR11256">
    <property type="entry name" value="BCL-2 RELATED"/>
    <property type="match status" value="1"/>
</dbReference>
<dbReference type="OrthoDB" id="424402at2759"/>
<organism evidence="5 6">
    <name type="scientific">Patiria miniata</name>
    <name type="common">Bat star</name>
    <name type="synonym">Asterina miniata</name>
    <dbReference type="NCBI Taxonomy" id="46514"/>
    <lineage>
        <taxon>Eukaryota</taxon>
        <taxon>Metazoa</taxon>
        <taxon>Echinodermata</taxon>
        <taxon>Eleutherozoa</taxon>
        <taxon>Asterozoa</taxon>
        <taxon>Asteroidea</taxon>
        <taxon>Valvatacea</taxon>
        <taxon>Valvatida</taxon>
        <taxon>Asterinidae</taxon>
        <taxon>Patiria</taxon>
    </lineage>
</organism>
<dbReference type="Gene3D" id="1.10.437.10">
    <property type="entry name" value="Blc2-like"/>
    <property type="match status" value="1"/>
</dbReference>
<name>A0A913YZH2_PATMI</name>
<sequence>MPDLTTESVVADYLRYKLNSEGLQCPFTEAPERSDPPTPFQNALRRETRKIEVQYQRNMNGEAITDSFHLTPTNASSTFHSTVHVLFHSGQNAQGTGNSVQASAGRICSLLAFSGVFVVHCVRNEMPQLVEQVAQWTIDYINANLLAWINQNGGWIGLFQPPAVPQDPWMPRYGIMLGVAALGAVTALAMKLARLKGKTVFRLTKKTG</sequence>
<evidence type="ECO:0000256" key="1">
    <source>
        <dbReference type="ARBA" id="ARBA00009458"/>
    </source>
</evidence>
<dbReference type="GeneID" id="119719425"/>
<evidence type="ECO:0000259" key="4">
    <source>
        <dbReference type="SMART" id="SM00337"/>
    </source>
</evidence>
<keyword evidence="6" id="KW-1185">Reference proteome</keyword>
<dbReference type="PROSITE" id="PS50062">
    <property type="entry name" value="BCL2_FAMILY"/>
    <property type="match status" value="1"/>
</dbReference>
<feature type="transmembrane region" description="Helical" evidence="3">
    <location>
        <begin position="173"/>
        <end position="193"/>
    </location>
</feature>
<keyword evidence="3" id="KW-1133">Transmembrane helix</keyword>
<keyword evidence="2" id="KW-0053">Apoptosis</keyword>
<dbReference type="SMART" id="SM00337">
    <property type="entry name" value="BCL"/>
    <property type="match status" value="1"/>
</dbReference>
<evidence type="ECO:0000313" key="6">
    <source>
        <dbReference type="Proteomes" id="UP000887568"/>
    </source>
</evidence>
<dbReference type="InterPro" id="IPR026298">
    <property type="entry name" value="Bcl-2_fam"/>
</dbReference>
<dbReference type="SUPFAM" id="SSF56854">
    <property type="entry name" value="Bcl-2 inhibitors of programmed cell death"/>
    <property type="match status" value="1"/>
</dbReference>